<feature type="region of interest" description="Disordered" evidence="2">
    <location>
        <begin position="314"/>
        <end position="337"/>
    </location>
</feature>
<dbReference type="HOGENOM" id="CLU_043552_0_0_1"/>
<keyword evidence="1 3" id="KW-0396">Initiation factor</keyword>
<feature type="compositionally biased region" description="Low complexity" evidence="2">
    <location>
        <begin position="121"/>
        <end position="132"/>
    </location>
</feature>
<dbReference type="InterPro" id="IPR001040">
    <property type="entry name" value="TIF_eIF_4E"/>
</dbReference>
<feature type="region of interest" description="Disordered" evidence="2">
    <location>
        <begin position="113"/>
        <end position="134"/>
    </location>
</feature>
<evidence type="ECO:0000256" key="1">
    <source>
        <dbReference type="RuleBase" id="RU004374"/>
    </source>
</evidence>
<name>K1WM10_MARBU</name>
<keyword evidence="1" id="KW-0694">RNA-binding</keyword>
<evidence type="ECO:0000256" key="2">
    <source>
        <dbReference type="SAM" id="MobiDB-lite"/>
    </source>
</evidence>
<dbReference type="InterPro" id="IPR023398">
    <property type="entry name" value="TIF_eIF4e-like"/>
</dbReference>
<gene>
    <name evidence="3" type="ORF">MBM_08450</name>
</gene>
<dbReference type="eggNOG" id="KOG1669">
    <property type="taxonomic scope" value="Eukaryota"/>
</dbReference>
<dbReference type="FunFam" id="3.30.760.10:FF:000015">
    <property type="entry name" value="Translation initiation factor eIF4E3, putative"/>
    <property type="match status" value="1"/>
</dbReference>
<reference evidence="3 4" key="1">
    <citation type="journal article" date="2012" name="BMC Genomics">
        <title>Sequencing the genome of Marssonina brunnea reveals fungus-poplar co-evolution.</title>
        <authorList>
            <person name="Zhu S."/>
            <person name="Cao Y.-Z."/>
            <person name="Jiang C."/>
            <person name="Tan B.-Y."/>
            <person name="Wang Z."/>
            <person name="Feng S."/>
            <person name="Zhang L."/>
            <person name="Su X.-H."/>
            <person name="Brejova B."/>
            <person name="Vinar T."/>
            <person name="Xu M."/>
            <person name="Wang M.-X."/>
            <person name="Zhang S.-G."/>
            <person name="Huang M.-R."/>
            <person name="Wu R."/>
            <person name="Zhou Y."/>
        </authorList>
    </citation>
    <scope>NUCLEOTIDE SEQUENCE [LARGE SCALE GENOMIC DNA]</scope>
    <source>
        <strain evidence="3 4">MB_m1</strain>
    </source>
</reference>
<organism evidence="3 4">
    <name type="scientific">Marssonina brunnea f. sp. multigermtubi (strain MB_m1)</name>
    <name type="common">Marssonina leaf spot fungus</name>
    <dbReference type="NCBI Taxonomy" id="1072389"/>
    <lineage>
        <taxon>Eukaryota</taxon>
        <taxon>Fungi</taxon>
        <taxon>Dikarya</taxon>
        <taxon>Ascomycota</taxon>
        <taxon>Pezizomycotina</taxon>
        <taxon>Leotiomycetes</taxon>
        <taxon>Helotiales</taxon>
        <taxon>Drepanopezizaceae</taxon>
        <taxon>Drepanopeziza</taxon>
    </lineage>
</organism>
<dbReference type="InterPro" id="IPR019770">
    <property type="entry name" value="TIF_eIF_4E_CS"/>
</dbReference>
<proteinExistence type="inferred from homology"/>
<dbReference type="Proteomes" id="UP000006753">
    <property type="component" value="Unassembled WGS sequence"/>
</dbReference>
<evidence type="ECO:0000313" key="3">
    <source>
        <dbReference type="EMBL" id="EKD13367.1"/>
    </source>
</evidence>
<dbReference type="SUPFAM" id="SSF55418">
    <property type="entry name" value="eIF4e-like"/>
    <property type="match status" value="1"/>
</dbReference>
<accession>K1WM10</accession>
<dbReference type="Gene3D" id="3.30.760.10">
    <property type="entry name" value="RNA Cap, Translation Initiation Factor Eif4e"/>
    <property type="match status" value="1"/>
</dbReference>
<dbReference type="OMA" id="DNANLWT"/>
<dbReference type="EMBL" id="JH921450">
    <property type="protein sequence ID" value="EKD13367.1"/>
    <property type="molecule type" value="Genomic_DNA"/>
</dbReference>
<dbReference type="GeneID" id="18764385"/>
<dbReference type="OrthoDB" id="590761at2759"/>
<dbReference type="PANTHER" id="PTHR11960:SF18">
    <property type="entry name" value="EUKARYOTIC TRANSLATION INITIATION FACTOR 4E HOMOLOGOUS PROTEIN, ISOFORM B"/>
    <property type="match status" value="1"/>
</dbReference>
<protein>
    <submittedName>
        <fullName evidence="3">Eukaryotic translation initiation factor 4E-4</fullName>
    </submittedName>
</protein>
<dbReference type="PROSITE" id="PS00813">
    <property type="entry name" value="IF4E"/>
    <property type="match status" value="1"/>
</dbReference>
<keyword evidence="4" id="KW-1185">Reference proteome</keyword>
<feature type="compositionally biased region" description="Polar residues" evidence="2">
    <location>
        <begin position="45"/>
        <end position="54"/>
    </location>
</feature>
<keyword evidence="1" id="KW-0648">Protein biosynthesis</keyword>
<dbReference type="KEGG" id="mbe:MBM_08450"/>
<dbReference type="InParanoid" id="K1WM10"/>
<dbReference type="GO" id="GO:0016281">
    <property type="term" value="C:eukaryotic translation initiation factor 4F complex"/>
    <property type="evidence" value="ECO:0007669"/>
    <property type="project" value="TreeGrafter"/>
</dbReference>
<feature type="compositionally biased region" description="Polar residues" evidence="2">
    <location>
        <begin position="7"/>
        <end position="17"/>
    </location>
</feature>
<comment type="similarity">
    <text evidence="1">Belongs to the eukaryotic initiation factor 4E family.</text>
</comment>
<sequence length="429" mass="47766">MDLWTRRANSSKLSVSTGPPPTNGARPSTESKVGFSGSIGRRAGETSSHTTKNPFNVAAPPISSLTSPTGGATGAFGLGTGAFSKFNTNPKTPKATTSLDYISAIGAKTPTAEKQLRDLGSKPSKTSITTSKVLTPPPAHNLRHSWALWFRPPISKSNGFVDYEKTLHPVAQFDTMEEFFTLYSHLKRPSTLPLVSDYHIFKKGIRPVWEDEENKKGGKWIVRLKKGVADRYWEDLLFALIGDQFAEASEEVCGAVLSVRNGEDILSIWARNDGGRVLRIRETMKRILSFPPDTKVEWKSHDSSIQQRTAIDDARKEKSQHGNHHTTPARNGNKDNETSSAGLAWSIKLRAGGGGLLLYYRMREDYVGARSVLVLRCYPLYGYTYLVMCTVPQDWTGMDDYIALSYLRRLVCLSRQSLRICKRQYKNSK</sequence>
<evidence type="ECO:0000313" key="4">
    <source>
        <dbReference type="Proteomes" id="UP000006753"/>
    </source>
</evidence>
<dbReference type="GO" id="GO:0000340">
    <property type="term" value="F:RNA 7-methylguanosine cap binding"/>
    <property type="evidence" value="ECO:0007669"/>
    <property type="project" value="TreeGrafter"/>
</dbReference>
<dbReference type="PANTHER" id="PTHR11960">
    <property type="entry name" value="EUKARYOTIC TRANSLATION INITIATION FACTOR 4E RELATED"/>
    <property type="match status" value="1"/>
</dbReference>
<dbReference type="AlphaFoldDB" id="K1WM10"/>
<dbReference type="GO" id="GO:0003743">
    <property type="term" value="F:translation initiation factor activity"/>
    <property type="evidence" value="ECO:0007669"/>
    <property type="project" value="UniProtKB-KW"/>
</dbReference>
<dbReference type="Pfam" id="PF01652">
    <property type="entry name" value="IF4E"/>
    <property type="match status" value="1"/>
</dbReference>
<feature type="region of interest" description="Disordered" evidence="2">
    <location>
        <begin position="1"/>
        <end position="62"/>
    </location>
</feature>
<dbReference type="STRING" id="1072389.K1WM10"/>